<dbReference type="Proteomes" id="UP000492821">
    <property type="component" value="Unassembled WGS sequence"/>
</dbReference>
<sequence>MPFPFHRLHIDHQKRLRELMKPVELYKLQMALGDQPNYMQPFQPYQPPKRVREDDIDCECFNGCVKWARHTASYSRRGMQIHQYRVPNHRLCSPKEGIDPYRQHQYRIRNGIAGIIVVSVDRWKLCQRQLEVGNVRERWRVLRDGSEGHMQACKDQKRTNARHRIVGSTKSLFASICARLTIAITFVWLCYRSLPHLASHNVLKLLQPSSLTPAMPYPIAKLAYDLRCRLSELSTPVERYHLQVAAGNASICPSKLQLCRLLESNCSYIFQGLSPALAHKDDDLVLCTGSFLFDNHIHCQYTATTTLNHTILMPNTVIVLNYDTSKTLRDVIPSKVNTQNVSEALIETKCTLTKFNNINFEHLFATFPKLEKLVFMNTILNAWTVDILRYQKKPLSSFGLRFYFDEGVNFFSKNDINLINFFMAQQDNFELFLVVLAEPEQEAEANTWVHDVFVPKFGWQIWKGDDQPPFRHATLCLFYQNVQYCLHLPQ</sequence>
<protein>
    <submittedName>
        <fullName evidence="2">TIR domain-containing protein</fullName>
    </submittedName>
</protein>
<evidence type="ECO:0000313" key="2">
    <source>
        <dbReference type="WBParaSite" id="Pan_g23437.t1"/>
    </source>
</evidence>
<keyword evidence="1" id="KW-1185">Reference proteome</keyword>
<dbReference type="AlphaFoldDB" id="A0A7E4VNQ4"/>
<dbReference type="WBParaSite" id="Pan_g23437.t1">
    <property type="protein sequence ID" value="Pan_g23437.t1"/>
    <property type="gene ID" value="Pan_g23437"/>
</dbReference>
<reference evidence="1" key="1">
    <citation type="journal article" date="2013" name="Genetics">
        <title>The draft genome and transcriptome of Panagrellus redivivus are shaped by the harsh demands of a free-living lifestyle.</title>
        <authorList>
            <person name="Srinivasan J."/>
            <person name="Dillman A.R."/>
            <person name="Macchietto M.G."/>
            <person name="Heikkinen L."/>
            <person name="Lakso M."/>
            <person name="Fracchia K.M."/>
            <person name="Antoshechkin I."/>
            <person name="Mortazavi A."/>
            <person name="Wong G."/>
            <person name="Sternberg P.W."/>
        </authorList>
    </citation>
    <scope>NUCLEOTIDE SEQUENCE [LARGE SCALE GENOMIC DNA]</scope>
    <source>
        <strain evidence="1">MT8872</strain>
    </source>
</reference>
<proteinExistence type="predicted"/>
<name>A0A7E4VNQ4_PANRE</name>
<accession>A0A7E4VNQ4</accession>
<organism evidence="1 2">
    <name type="scientific">Panagrellus redivivus</name>
    <name type="common">Microworm</name>
    <dbReference type="NCBI Taxonomy" id="6233"/>
    <lineage>
        <taxon>Eukaryota</taxon>
        <taxon>Metazoa</taxon>
        <taxon>Ecdysozoa</taxon>
        <taxon>Nematoda</taxon>
        <taxon>Chromadorea</taxon>
        <taxon>Rhabditida</taxon>
        <taxon>Tylenchina</taxon>
        <taxon>Panagrolaimomorpha</taxon>
        <taxon>Panagrolaimoidea</taxon>
        <taxon>Panagrolaimidae</taxon>
        <taxon>Panagrellus</taxon>
    </lineage>
</organism>
<reference evidence="2" key="2">
    <citation type="submission" date="2020-10" db="UniProtKB">
        <authorList>
            <consortium name="WormBaseParasite"/>
        </authorList>
    </citation>
    <scope>IDENTIFICATION</scope>
</reference>
<evidence type="ECO:0000313" key="1">
    <source>
        <dbReference type="Proteomes" id="UP000492821"/>
    </source>
</evidence>